<feature type="compositionally biased region" description="Polar residues" evidence="1">
    <location>
        <begin position="233"/>
        <end position="246"/>
    </location>
</feature>
<evidence type="ECO:0000313" key="3">
    <source>
        <dbReference type="EMBL" id="CAA0827316.1"/>
    </source>
</evidence>
<evidence type="ECO:0008006" key="5">
    <source>
        <dbReference type="Google" id="ProtNLM"/>
    </source>
</evidence>
<dbReference type="Proteomes" id="UP001153555">
    <property type="component" value="Unassembled WGS sequence"/>
</dbReference>
<evidence type="ECO:0000256" key="1">
    <source>
        <dbReference type="SAM" id="MobiDB-lite"/>
    </source>
</evidence>
<protein>
    <recommendedName>
        <fullName evidence="5">Transferase</fullName>
    </recommendedName>
</protein>
<dbReference type="AlphaFoldDB" id="A0A9N7RDT3"/>
<evidence type="ECO:0000313" key="4">
    <source>
        <dbReference type="Proteomes" id="UP001153555"/>
    </source>
</evidence>
<comment type="caution">
    <text evidence="3">The sequence shown here is derived from an EMBL/GenBank/DDBJ whole genome shotgun (WGS) entry which is preliminary data.</text>
</comment>
<dbReference type="PANTHER" id="PTHR33880">
    <property type="entry name" value="EXPRESSED PROTEIN"/>
    <property type="match status" value="1"/>
</dbReference>
<dbReference type="PANTHER" id="PTHR33880:SF17">
    <property type="entry name" value="TRANSFERRING GLYCOSYL GROUP TRANSFERASE"/>
    <property type="match status" value="1"/>
</dbReference>
<keyword evidence="4" id="KW-1185">Reference proteome</keyword>
<name>A0A9N7RDT3_STRHE</name>
<feature type="region of interest" description="Disordered" evidence="1">
    <location>
        <begin position="227"/>
        <end position="311"/>
    </location>
</feature>
<dbReference type="InterPro" id="IPR038941">
    <property type="entry name" value="At4g14100-like"/>
</dbReference>
<proteinExistence type="predicted"/>
<feature type="chain" id="PRO_5040210057" description="Transferase" evidence="2">
    <location>
        <begin position="27"/>
        <end position="311"/>
    </location>
</feature>
<dbReference type="OrthoDB" id="406551at2759"/>
<feature type="compositionally biased region" description="Polar residues" evidence="1">
    <location>
        <begin position="292"/>
        <end position="305"/>
    </location>
</feature>
<reference evidence="3" key="1">
    <citation type="submission" date="2019-12" db="EMBL/GenBank/DDBJ databases">
        <authorList>
            <person name="Scholes J."/>
        </authorList>
    </citation>
    <scope>NUCLEOTIDE SEQUENCE</scope>
</reference>
<sequence>MAENIIISPNFSLSLFLALFLSAAHLFLPLLGSPDPVPAPWPPQFHSILIINSTKGALQVTDLWYDYPNGRNFNIIQKQLGEKLYDLEWDNGTSYYYTLDDNRECTVRHFPVGILRPNWLEGANYLGRVRKDEFLCDVWEKVDFITYYEDVATKRPVFWAFFSGLTTHVMTFEVGKVLEDPNWQAPTYCFLEGERANPPILELASGFSMRDVQSTAKTMLLEIETNALPATSADRSSPKTTTNGRNQIEEPEAPASRRQPRAAPNPNPGLHPEPTSISIAMASRQKDEIHSVSVTVSWSETQPNQRRLGYG</sequence>
<accession>A0A9N7RDT3</accession>
<organism evidence="3 4">
    <name type="scientific">Striga hermonthica</name>
    <name type="common">Purple witchweed</name>
    <name type="synonym">Buchnera hermonthica</name>
    <dbReference type="NCBI Taxonomy" id="68872"/>
    <lineage>
        <taxon>Eukaryota</taxon>
        <taxon>Viridiplantae</taxon>
        <taxon>Streptophyta</taxon>
        <taxon>Embryophyta</taxon>
        <taxon>Tracheophyta</taxon>
        <taxon>Spermatophyta</taxon>
        <taxon>Magnoliopsida</taxon>
        <taxon>eudicotyledons</taxon>
        <taxon>Gunneridae</taxon>
        <taxon>Pentapetalae</taxon>
        <taxon>asterids</taxon>
        <taxon>lamiids</taxon>
        <taxon>Lamiales</taxon>
        <taxon>Orobanchaceae</taxon>
        <taxon>Buchnereae</taxon>
        <taxon>Striga</taxon>
    </lineage>
</organism>
<gene>
    <name evidence="3" type="ORF">SHERM_23011</name>
</gene>
<dbReference type="EMBL" id="CACSLK010027751">
    <property type="protein sequence ID" value="CAA0827316.1"/>
    <property type="molecule type" value="Genomic_DNA"/>
</dbReference>
<feature type="signal peptide" evidence="2">
    <location>
        <begin position="1"/>
        <end position="26"/>
    </location>
</feature>
<evidence type="ECO:0000256" key="2">
    <source>
        <dbReference type="SAM" id="SignalP"/>
    </source>
</evidence>
<feature type="compositionally biased region" description="Low complexity" evidence="1">
    <location>
        <begin position="253"/>
        <end position="262"/>
    </location>
</feature>
<keyword evidence="2" id="KW-0732">Signal</keyword>